<accession>A0A9P5XX17</accession>
<feature type="non-terminal residue" evidence="1">
    <location>
        <position position="94"/>
    </location>
</feature>
<sequence>MRRRSACRRCGGGWSIVSAPSPSPFIAILLSLKHARRTVLPLVPYSPPISRGFGPPPPSHSCSLRYGPLLFTLSVSVTRSRLDLCLCLGLRLGL</sequence>
<dbReference type="AlphaFoldDB" id="A0A9P5XX17"/>
<dbReference type="Proteomes" id="UP000807353">
    <property type="component" value="Unassembled WGS sequence"/>
</dbReference>
<gene>
    <name evidence="1" type="ORF">BDZ94DRAFT_1271543</name>
</gene>
<evidence type="ECO:0000313" key="2">
    <source>
        <dbReference type="Proteomes" id="UP000807353"/>
    </source>
</evidence>
<comment type="caution">
    <text evidence="1">The sequence shown here is derived from an EMBL/GenBank/DDBJ whole genome shotgun (WGS) entry which is preliminary data.</text>
</comment>
<keyword evidence="2" id="KW-1185">Reference proteome</keyword>
<proteinExistence type="predicted"/>
<organism evidence="1 2">
    <name type="scientific">Collybia nuda</name>
    <dbReference type="NCBI Taxonomy" id="64659"/>
    <lineage>
        <taxon>Eukaryota</taxon>
        <taxon>Fungi</taxon>
        <taxon>Dikarya</taxon>
        <taxon>Basidiomycota</taxon>
        <taxon>Agaricomycotina</taxon>
        <taxon>Agaricomycetes</taxon>
        <taxon>Agaricomycetidae</taxon>
        <taxon>Agaricales</taxon>
        <taxon>Tricholomatineae</taxon>
        <taxon>Clitocybaceae</taxon>
        <taxon>Collybia</taxon>
    </lineage>
</organism>
<dbReference type="EMBL" id="MU150349">
    <property type="protein sequence ID" value="KAF9458142.1"/>
    <property type="molecule type" value="Genomic_DNA"/>
</dbReference>
<reference evidence="1" key="1">
    <citation type="submission" date="2020-11" db="EMBL/GenBank/DDBJ databases">
        <authorList>
            <consortium name="DOE Joint Genome Institute"/>
            <person name="Ahrendt S."/>
            <person name="Riley R."/>
            <person name="Andreopoulos W."/>
            <person name="Labutti K."/>
            <person name="Pangilinan J."/>
            <person name="Ruiz-Duenas F.J."/>
            <person name="Barrasa J.M."/>
            <person name="Sanchez-Garcia M."/>
            <person name="Camarero S."/>
            <person name="Miyauchi S."/>
            <person name="Serrano A."/>
            <person name="Linde D."/>
            <person name="Babiker R."/>
            <person name="Drula E."/>
            <person name="Ayuso-Fernandez I."/>
            <person name="Pacheco R."/>
            <person name="Padilla G."/>
            <person name="Ferreira P."/>
            <person name="Barriuso J."/>
            <person name="Kellner H."/>
            <person name="Castanera R."/>
            <person name="Alfaro M."/>
            <person name="Ramirez L."/>
            <person name="Pisabarro A.G."/>
            <person name="Kuo A."/>
            <person name="Tritt A."/>
            <person name="Lipzen A."/>
            <person name="He G."/>
            <person name="Yan M."/>
            <person name="Ng V."/>
            <person name="Cullen D."/>
            <person name="Martin F."/>
            <person name="Rosso M.-N."/>
            <person name="Henrissat B."/>
            <person name="Hibbett D."/>
            <person name="Martinez A.T."/>
            <person name="Grigoriev I.V."/>
        </authorList>
    </citation>
    <scope>NUCLEOTIDE SEQUENCE</scope>
    <source>
        <strain evidence="1">CBS 247.69</strain>
    </source>
</reference>
<protein>
    <submittedName>
        <fullName evidence="1">Uncharacterized protein</fullName>
    </submittedName>
</protein>
<evidence type="ECO:0000313" key="1">
    <source>
        <dbReference type="EMBL" id="KAF9458142.1"/>
    </source>
</evidence>
<name>A0A9P5XX17_9AGAR</name>